<evidence type="ECO:0000256" key="2">
    <source>
        <dbReference type="ARBA" id="ARBA00022472"/>
    </source>
</evidence>
<evidence type="ECO:0000313" key="4">
    <source>
        <dbReference type="EMBL" id="KAK3041475.1"/>
    </source>
</evidence>
<organism evidence="4 5">
    <name type="scientific">Escallonia herrerae</name>
    <dbReference type="NCBI Taxonomy" id="1293975"/>
    <lineage>
        <taxon>Eukaryota</taxon>
        <taxon>Viridiplantae</taxon>
        <taxon>Streptophyta</taxon>
        <taxon>Embryophyta</taxon>
        <taxon>Tracheophyta</taxon>
        <taxon>Spermatophyta</taxon>
        <taxon>Magnoliopsida</taxon>
        <taxon>eudicotyledons</taxon>
        <taxon>Gunneridae</taxon>
        <taxon>Pentapetalae</taxon>
        <taxon>asterids</taxon>
        <taxon>campanulids</taxon>
        <taxon>Escalloniales</taxon>
        <taxon>Escalloniaceae</taxon>
        <taxon>Escallonia</taxon>
    </lineage>
</organism>
<comment type="caution">
    <text evidence="4">The sequence shown here is derived from an EMBL/GenBank/DDBJ whole genome shotgun (WGS) entry which is preliminary data.</text>
</comment>
<dbReference type="PANTHER" id="PTHR13068">
    <property type="entry name" value="CGI-12 PROTEIN-RELATED"/>
    <property type="match status" value="1"/>
</dbReference>
<dbReference type="EMBL" id="JAVXUP010000034">
    <property type="protein sequence ID" value="KAK3041475.1"/>
    <property type="molecule type" value="Genomic_DNA"/>
</dbReference>
<dbReference type="Proteomes" id="UP001188597">
    <property type="component" value="Unassembled WGS sequence"/>
</dbReference>
<reference evidence="4" key="1">
    <citation type="submission" date="2022-12" db="EMBL/GenBank/DDBJ databases">
        <title>Draft genome assemblies for two species of Escallonia (Escalloniales).</title>
        <authorList>
            <person name="Chanderbali A."/>
            <person name="Dervinis C."/>
            <person name="Anghel I."/>
            <person name="Soltis D."/>
            <person name="Soltis P."/>
            <person name="Zapata F."/>
        </authorList>
    </citation>
    <scope>NUCLEOTIDE SEQUENCE</scope>
    <source>
        <strain evidence="4">UCBG64.0493</strain>
        <tissue evidence="4">Leaf</tissue>
    </source>
</reference>
<dbReference type="Pfam" id="PF02536">
    <property type="entry name" value="mTERF"/>
    <property type="match status" value="1"/>
</dbReference>
<dbReference type="PANTHER" id="PTHR13068:SF133">
    <property type="entry name" value="MITOCHONDRIAL TRANSCRIPTION TERMINATION FACTOR FAMILY PROTEIN"/>
    <property type="match status" value="1"/>
</dbReference>
<dbReference type="InterPro" id="IPR038538">
    <property type="entry name" value="MTERF_sf"/>
</dbReference>
<protein>
    <submittedName>
        <fullName evidence="4">Uncharacterized protein</fullName>
    </submittedName>
</protein>
<dbReference type="GO" id="GO:0006353">
    <property type="term" value="P:DNA-templated transcription termination"/>
    <property type="evidence" value="ECO:0007669"/>
    <property type="project" value="UniProtKB-KW"/>
</dbReference>
<gene>
    <name evidence="4" type="ORF">RJ639_000452</name>
</gene>
<keyword evidence="2" id="KW-0805">Transcription regulation</keyword>
<keyword evidence="2" id="KW-0806">Transcription termination</keyword>
<keyword evidence="5" id="KW-1185">Reference proteome</keyword>
<dbReference type="Gene3D" id="1.25.70.10">
    <property type="entry name" value="Transcription termination factor 3, mitochondrial"/>
    <property type="match status" value="1"/>
</dbReference>
<name>A0AA89BGI7_9ASTE</name>
<keyword evidence="2" id="KW-0804">Transcription</keyword>
<sequence length="110" mass="12196">MDFLVKKMGRESEAIARRPTVLLYSLEKRIIPRNRVVRVLSLKGLLKKNASLLIVLAPVDKHLLAEFCEQLQGTGPSDSRGLSRKGPCGNCRRVISKVLDVIAGNTNDDK</sequence>
<dbReference type="AlphaFoldDB" id="A0AA89BGI7"/>
<keyword evidence="3" id="KW-0809">Transit peptide</keyword>
<evidence type="ECO:0000313" key="5">
    <source>
        <dbReference type="Proteomes" id="UP001188597"/>
    </source>
</evidence>
<evidence type="ECO:0000256" key="1">
    <source>
        <dbReference type="ARBA" id="ARBA00007692"/>
    </source>
</evidence>
<accession>A0AA89BGI7</accession>
<evidence type="ECO:0000256" key="3">
    <source>
        <dbReference type="ARBA" id="ARBA00022946"/>
    </source>
</evidence>
<comment type="similarity">
    <text evidence="1">Belongs to the mTERF family.</text>
</comment>
<dbReference type="GO" id="GO:0003676">
    <property type="term" value="F:nucleic acid binding"/>
    <property type="evidence" value="ECO:0007669"/>
    <property type="project" value="InterPro"/>
</dbReference>
<dbReference type="InterPro" id="IPR003690">
    <property type="entry name" value="MTERF"/>
</dbReference>
<proteinExistence type="inferred from homology"/>